<evidence type="ECO:0000313" key="2">
    <source>
        <dbReference type="EMBL" id="KAK0988088.1"/>
    </source>
</evidence>
<dbReference type="EMBL" id="JAUJLE010000080">
    <property type="protein sequence ID" value="KAK0988088.1"/>
    <property type="molecule type" value="Genomic_DNA"/>
</dbReference>
<feature type="region of interest" description="Disordered" evidence="1">
    <location>
        <begin position="1"/>
        <end position="29"/>
    </location>
</feature>
<comment type="caution">
    <text evidence="2">The sequence shown here is derived from an EMBL/GenBank/DDBJ whole genome shotgun (WGS) entry which is preliminary data.</text>
</comment>
<reference evidence="2" key="1">
    <citation type="submission" date="2023-06" db="EMBL/GenBank/DDBJ databases">
        <title>Black Yeasts Isolated from many extreme environments.</title>
        <authorList>
            <person name="Coleine C."/>
            <person name="Stajich J.E."/>
            <person name="Selbmann L."/>
        </authorList>
    </citation>
    <scope>NUCLEOTIDE SEQUENCE</scope>
    <source>
        <strain evidence="2">CCFEE 5200</strain>
    </source>
</reference>
<protein>
    <submittedName>
        <fullName evidence="2">Uncharacterized protein</fullName>
    </submittedName>
</protein>
<dbReference type="Proteomes" id="UP001175353">
    <property type="component" value="Unassembled WGS sequence"/>
</dbReference>
<gene>
    <name evidence="2" type="ORF">LTR91_009642</name>
</gene>
<sequence>MVKATRRMLFRTAGGTRRRTKPACAQEARAPATYTAARLLTLSSKQAESLGTPPLDVARDRSPERKTCSKTGKREVRRQVEPDESPWNRRIGCVKQKGVPASLGHQRLQSARAAVVRSHNAPIILEIDKGLGEFAEKQKTTRVRKNGGAPTASHVSSSFRDVDRRKAMEFHFKTLTIFSTRLNGLHERRERQRQGTQYQERAG</sequence>
<organism evidence="2 3">
    <name type="scientific">Friedmanniomyces endolithicus</name>
    <dbReference type="NCBI Taxonomy" id="329885"/>
    <lineage>
        <taxon>Eukaryota</taxon>
        <taxon>Fungi</taxon>
        <taxon>Dikarya</taxon>
        <taxon>Ascomycota</taxon>
        <taxon>Pezizomycotina</taxon>
        <taxon>Dothideomycetes</taxon>
        <taxon>Dothideomycetidae</taxon>
        <taxon>Mycosphaerellales</taxon>
        <taxon>Teratosphaeriaceae</taxon>
        <taxon>Friedmanniomyces</taxon>
    </lineage>
</organism>
<feature type="compositionally biased region" description="Basic and acidic residues" evidence="1">
    <location>
        <begin position="57"/>
        <end position="81"/>
    </location>
</feature>
<feature type="region of interest" description="Disordered" evidence="1">
    <location>
        <begin position="45"/>
        <end position="84"/>
    </location>
</feature>
<name>A0AAN6KKW9_9PEZI</name>
<evidence type="ECO:0000313" key="3">
    <source>
        <dbReference type="Proteomes" id="UP001175353"/>
    </source>
</evidence>
<dbReference type="AlphaFoldDB" id="A0AAN6KKW9"/>
<keyword evidence="3" id="KW-1185">Reference proteome</keyword>
<accession>A0AAN6KKW9</accession>
<evidence type="ECO:0000256" key="1">
    <source>
        <dbReference type="SAM" id="MobiDB-lite"/>
    </source>
</evidence>
<proteinExistence type="predicted"/>